<name>A0A8S5TRP0_9CAUD</name>
<reference evidence="1" key="1">
    <citation type="journal article" date="2021" name="Proc. Natl. Acad. Sci. U.S.A.">
        <title>A Catalog of Tens of Thousands of Viruses from Human Metagenomes Reveals Hidden Associations with Chronic Diseases.</title>
        <authorList>
            <person name="Tisza M.J."/>
            <person name="Buck C.B."/>
        </authorList>
    </citation>
    <scope>NUCLEOTIDE SEQUENCE</scope>
    <source>
        <strain evidence="1">Ct1SN28</strain>
    </source>
</reference>
<organism evidence="1">
    <name type="scientific">Siphoviridae sp. ct1SN28</name>
    <dbReference type="NCBI Taxonomy" id="2825308"/>
    <lineage>
        <taxon>Viruses</taxon>
        <taxon>Duplodnaviria</taxon>
        <taxon>Heunggongvirae</taxon>
        <taxon>Uroviricota</taxon>
        <taxon>Caudoviricetes</taxon>
    </lineage>
</organism>
<sequence>MQQGEARPKTKELKGCIKAREVKIKTRIAGYRGGRIARPRERILPQDRQNASGGVK</sequence>
<dbReference type="EMBL" id="BK015910">
    <property type="protein sequence ID" value="DAF84839.1"/>
    <property type="molecule type" value="Genomic_DNA"/>
</dbReference>
<evidence type="ECO:0000313" key="1">
    <source>
        <dbReference type="EMBL" id="DAF84839.1"/>
    </source>
</evidence>
<accession>A0A8S5TRP0</accession>
<proteinExistence type="predicted"/>
<protein>
    <submittedName>
        <fullName evidence="1">Uncharacterized protein</fullName>
    </submittedName>
</protein>